<feature type="transmembrane region" description="Helical" evidence="4">
    <location>
        <begin position="284"/>
        <end position="305"/>
    </location>
</feature>
<feature type="domain" description="Major facilitator superfamily (MFS) profile" evidence="5">
    <location>
        <begin position="17"/>
        <end position="401"/>
    </location>
</feature>
<dbReference type="InterPro" id="IPR011701">
    <property type="entry name" value="MFS"/>
</dbReference>
<dbReference type="InterPro" id="IPR020846">
    <property type="entry name" value="MFS_dom"/>
</dbReference>
<sequence length="413" mass="42445">MPDGTLAASVETRQSWAIAIAAVAMLAVAAGGPMTVVIGLIPISDSLGTGRSAPSLATTLAYIGNGVGGVICGLMAARLGQRAVAMLGGGAIFLGLAVASIGQPWSLLAGIGLGVGLFGNGALFAPMVAYVSLWFDRRRGTALALVSSGQYVAGMLWPFVFDHSITAIGWQATMLAYGAFACIVVLTLSALLLVPPPLPVGGPALLRAGSRRQVLGMRPNVALALLAMASFLCCVPMAMPAAHLVAFCGDLGISASRGAAMLSVLLLCAFLARQFWGWLSDRIGGLWTVLVGSVAQLLGMLGFLATQDEAGLFFVAAAYGLGFGGIIPAYVLAVRELFPASEASWRVPSLLFLSLSGMGFGAWLAGAIYDRVGFYAAAWWAGIAFNLVQLALIAWLIARGRASAVGDPARQAI</sequence>
<feature type="transmembrane region" description="Helical" evidence="4">
    <location>
        <begin position="55"/>
        <end position="76"/>
    </location>
</feature>
<dbReference type="Pfam" id="PF07690">
    <property type="entry name" value="MFS_1"/>
    <property type="match status" value="1"/>
</dbReference>
<feature type="transmembrane region" description="Helical" evidence="4">
    <location>
        <begin position="16"/>
        <end position="43"/>
    </location>
</feature>
<feature type="transmembrane region" description="Helical" evidence="4">
    <location>
        <begin position="345"/>
        <end position="365"/>
    </location>
</feature>
<organism evidence="6 7">
    <name type="scientific">Roseomonas alba</name>
    <dbReference type="NCBI Taxonomy" id="2846776"/>
    <lineage>
        <taxon>Bacteria</taxon>
        <taxon>Pseudomonadati</taxon>
        <taxon>Pseudomonadota</taxon>
        <taxon>Alphaproteobacteria</taxon>
        <taxon>Acetobacterales</taxon>
        <taxon>Roseomonadaceae</taxon>
        <taxon>Roseomonas</taxon>
    </lineage>
</organism>
<dbReference type="PANTHER" id="PTHR11360">
    <property type="entry name" value="MONOCARBOXYLATE TRANSPORTER"/>
    <property type="match status" value="1"/>
</dbReference>
<feature type="transmembrane region" description="Helical" evidence="4">
    <location>
        <begin position="142"/>
        <end position="160"/>
    </location>
</feature>
<dbReference type="EMBL" id="JAHYBZ010000019">
    <property type="protein sequence ID" value="MBW6402001.1"/>
    <property type="molecule type" value="Genomic_DNA"/>
</dbReference>
<evidence type="ECO:0000313" key="7">
    <source>
        <dbReference type="Proteomes" id="UP001196565"/>
    </source>
</evidence>
<evidence type="ECO:0000256" key="1">
    <source>
        <dbReference type="ARBA" id="ARBA00022692"/>
    </source>
</evidence>
<evidence type="ECO:0000256" key="2">
    <source>
        <dbReference type="ARBA" id="ARBA00022989"/>
    </source>
</evidence>
<dbReference type="InterPro" id="IPR036259">
    <property type="entry name" value="MFS_trans_sf"/>
</dbReference>
<dbReference type="PROSITE" id="PS50850">
    <property type="entry name" value="MFS"/>
    <property type="match status" value="1"/>
</dbReference>
<gene>
    <name evidence="6" type="ORF">KPL78_29415</name>
</gene>
<keyword evidence="3 4" id="KW-0472">Membrane</keyword>
<dbReference type="SUPFAM" id="SSF103473">
    <property type="entry name" value="MFS general substrate transporter"/>
    <property type="match status" value="1"/>
</dbReference>
<feature type="transmembrane region" description="Helical" evidence="4">
    <location>
        <begin position="83"/>
        <end position="101"/>
    </location>
</feature>
<dbReference type="InterPro" id="IPR050327">
    <property type="entry name" value="Proton-linked_MCT"/>
</dbReference>
<protein>
    <submittedName>
        <fullName evidence="6">MFS transporter</fullName>
    </submittedName>
</protein>
<evidence type="ECO:0000259" key="5">
    <source>
        <dbReference type="PROSITE" id="PS50850"/>
    </source>
</evidence>
<dbReference type="Proteomes" id="UP001196565">
    <property type="component" value="Unassembled WGS sequence"/>
</dbReference>
<keyword evidence="2 4" id="KW-1133">Transmembrane helix</keyword>
<dbReference type="PANTHER" id="PTHR11360:SF290">
    <property type="entry name" value="MONOCARBOXYLATE MFS PERMEASE"/>
    <property type="match status" value="1"/>
</dbReference>
<accession>A0ABS7AI73</accession>
<evidence type="ECO:0000256" key="3">
    <source>
        <dbReference type="ARBA" id="ARBA00023136"/>
    </source>
</evidence>
<name>A0ABS7AI73_9PROT</name>
<keyword evidence="7" id="KW-1185">Reference proteome</keyword>
<feature type="transmembrane region" description="Helical" evidence="4">
    <location>
        <begin position="107"/>
        <end position="135"/>
    </location>
</feature>
<proteinExistence type="predicted"/>
<evidence type="ECO:0000256" key="4">
    <source>
        <dbReference type="SAM" id="Phobius"/>
    </source>
</evidence>
<feature type="transmembrane region" description="Helical" evidence="4">
    <location>
        <begin position="172"/>
        <end position="194"/>
    </location>
</feature>
<dbReference type="Gene3D" id="1.20.1250.20">
    <property type="entry name" value="MFS general substrate transporter like domains"/>
    <property type="match status" value="2"/>
</dbReference>
<feature type="transmembrane region" description="Helical" evidence="4">
    <location>
        <begin position="215"/>
        <end position="239"/>
    </location>
</feature>
<dbReference type="RefSeq" id="WP_219766868.1">
    <property type="nucleotide sequence ID" value="NZ_JAHYBZ010000019.1"/>
</dbReference>
<feature type="transmembrane region" description="Helical" evidence="4">
    <location>
        <begin position="377"/>
        <end position="398"/>
    </location>
</feature>
<keyword evidence="1 4" id="KW-0812">Transmembrane</keyword>
<evidence type="ECO:0000313" key="6">
    <source>
        <dbReference type="EMBL" id="MBW6402001.1"/>
    </source>
</evidence>
<comment type="caution">
    <text evidence="6">The sequence shown here is derived from an EMBL/GenBank/DDBJ whole genome shotgun (WGS) entry which is preliminary data.</text>
</comment>
<feature type="transmembrane region" description="Helical" evidence="4">
    <location>
        <begin position="251"/>
        <end position="272"/>
    </location>
</feature>
<reference evidence="6 7" key="1">
    <citation type="submission" date="2021-07" db="EMBL/GenBank/DDBJ databases">
        <authorList>
            <person name="So Y."/>
        </authorList>
    </citation>
    <scope>NUCLEOTIDE SEQUENCE [LARGE SCALE GENOMIC DNA]</scope>
    <source>
        <strain evidence="6 7">HJA6</strain>
    </source>
</reference>
<feature type="transmembrane region" description="Helical" evidence="4">
    <location>
        <begin position="311"/>
        <end position="333"/>
    </location>
</feature>